<evidence type="ECO:0000256" key="1">
    <source>
        <dbReference type="PIRSR" id="PIRSR018249-1"/>
    </source>
</evidence>
<feature type="domain" description="Methyltransferase" evidence="3">
    <location>
        <begin position="115"/>
        <end position="197"/>
    </location>
</feature>
<keyword evidence="2" id="KW-0949">S-adenosyl-L-methionine</keyword>
<feature type="binding site" evidence="2">
    <location>
        <position position="208"/>
    </location>
    <ligand>
        <name>S-adenosyl-L-methionine</name>
        <dbReference type="ChEBI" id="CHEBI:59789"/>
    </ligand>
</feature>
<feature type="binding site" evidence="2">
    <location>
        <position position="83"/>
    </location>
    <ligand>
        <name>S-adenosyl-L-methionine</name>
        <dbReference type="ChEBI" id="CHEBI:59789"/>
    </ligand>
</feature>
<feature type="binding site" evidence="1">
    <location>
        <position position="43"/>
    </location>
    <ligand>
        <name>Zn(2+)</name>
        <dbReference type="ChEBI" id="CHEBI:29105"/>
    </ligand>
</feature>
<evidence type="ECO:0000256" key="2">
    <source>
        <dbReference type="PIRSR" id="PIRSR018249-2"/>
    </source>
</evidence>
<protein>
    <submittedName>
        <fullName evidence="5">Methyltransferase domain-containing protein</fullName>
    </submittedName>
</protein>
<reference evidence="5" key="1">
    <citation type="journal article" date="2021" name="PeerJ">
        <title>Extensive microbial diversity within the chicken gut microbiome revealed by metagenomics and culture.</title>
        <authorList>
            <person name="Gilroy R."/>
            <person name="Ravi A."/>
            <person name="Getino M."/>
            <person name="Pursley I."/>
            <person name="Horton D.L."/>
            <person name="Alikhan N.F."/>
            <person name="Baker D."/>
            <person name="Gharbi K."/>
            <person name="Hall N."/>
            <person name="Watson M."/>
            <person name="Adriaenssens E.M."/>
            <person name="Foster-Nyarko E."/>
            <person name="Jarju S."/>
            <person name="Secka A."/>
            <person name="Antonio M."/>
            <person name="Oren A."/>
            <person name="Chaudhuri R.R."/>
            <person name="La Ragione R."/>
            <person name="Hildebrand F."/>
            <person name="Pallen M.J."/>
        </authorList>
    </citation>
    <scope>NUCLEOTIDE SEQUENCE</scope>
    <source>
        <strain evidence="5">ChiHejej3B27-3195</strain>
    </source>
</reference>
<dbReference type="SUPFAM" id="SSF53335">
    <property type="entry name" value="S-adenosyl-L-methionine-dependent methyltransferases"/>
    <property type="match status" value="1"/>
</dbReference>
<feature type="domain" description="23S rRNA (guanine(745)-N(1))-methyltransferase N-terminal" evidence="4">
    <location>
        <begin position="9"/>
        <end position="56"/>
    </location>
</feature>
<dbReference type="InterPro" id="IPR016718">
    <property type="entry name" value="rRNA_m1G-MeTrfase_A_prd"/>
</dbReference>
<keyword evidence="1" id="KW-0862">Zinc</keyword>
<comment type="caution">
    <text evidence="5">The sequence shown here is derived from an EMBL/GenBank/DDBJ whole genome shotgun (WGS) entry which is preliminary data.</text>
</comment>
<dbReference type="Pfam" id="PF13649">
    <property type="entry name" value="Methyltransf_25"/>
    <property type="match status" value="1"/>
</dbReference>
<dbReference type="InterPro" id="IPR041698">
    <property type="entry name" value="Methyltransf_25"/>
</dbReference>
<feature type="binding site" evidence="2">
    <location>
        <begin position="121"/>
        <end position="122"/>
    </location>
    <ligand>
        <name>S-adenosyl-L-methionine</name>
        <dbReference type="ChEBI" id="CHEBI:59789"/>
    </ligand>
</feature>
<gene>
    <name evidence="5" type="ORF">H9871_11265</name>
</gene>
<dbReference type="GO" id="GO:0046872">
    <property type="term" value="F:metal ion binding"/>
    <property type="evidence" value="ECO:0007669"/>
    <property type="project" value="UniProtKB-KW"/>
</dbReference>
<keyword evidence="5" id="KW-0489">Methyltransferase</keyword>
<sequence length="298" mass="31785">MSFRWPLSCPVCQEPAATTYAKSPATEPAHPARPSSIICRNGHGFDAARQGYVNLLAGRGTRFTPDSAEMIMARERVLTSGLFDEISTALSDVATGALPNATAHTAEADQAPYFVDVGCGTGSYLHHMLDHRPAALGIGMDLSPAGLKRCARHGRALALGWDVWRQLPLRSGSVDVVLAVFAPRNAEEFARVLAPGGLLLVVTPRPGHLAELREYGLLGIQADKSDAVEQGLREHFTLQPAGGRITTTHSADPGIVADAVFMGPAGHHHSHEDIMSRVPSEAPHSVTIDVDLSVFERA</sequence>
<name>A0A9D1UUS3_9MICC</name>
<feature type="binding site" evidence="1">
    <location>
        <position position="39"/>
    </location>
    <ligand>
        <name>Zn(2+)</name>
        <dbReference type="ChEBI" id="CHEBI:29105"/>
    </ligand>
</feature>
<dbReference type="Gene3D" id="3.40.50.150">
    <property type="entry name" value="Vaccinia Virus protein VP39"/>
    <property type="match status" value="1"/>
</dbReference>
<keyword evidence="1" id="KW-0479">Metal-binding</keyword>
<dbReference type="GO" id="GO:0008168">
    <property type="term" value="F:methyltransferase activity"/>
    <property type="evidence" value="ECO:0007669"/>
    <property type="project" value="UniProtKB-KW"/>
</dbReference>
<dbReference type="GO" id="GO:0032259">
    <property type="term" value="P:methylation"/>
    <property type="evidence" value="ECO:0007669"/>
    <property type="project" value="UniProtKB-KW"/>
</dbReference>
<evidence type="ECO:0000313" key="5">
    <source>
        <dbReference type="EMBL" id="HIX00707.1"/>
    </source>
</evidence>
<dbReference type="Pfam" id="PF21302">
    <property type="entry name" value="Zn_ribbon_RlmA"/>
    <property type="match status" value="1"/>
</dbReference>
<dbReference type="Proteomes" id="UP000824151">
    <property type="component" value="Unassembled WGS sequence"/>
</dbReference>
<dbReference type="InterPro" id="IPR029063">
    <property type="entry name" value="SAM-dependent_MTases_sf"/>
</dbReference>
<dbReference type="CDD" id="cd02440">
    <property type="entry name" value="AdoMet_MTases"/>
    <property type="match status" value="1"/>
</dbReference>
<evidence type="ECO:0000259" key="3">
    <source>
        <dbReference type="Pfam" id="PF13649"/>
    </source>
</evidence>
<dbReference type="PANTHER" id="PTHR42912:SF45">
    <property type="entry name" value="23S RRNA (GUANINE(745)-N(1))-METHYLTRANSFERASE"/>
    <property type="match status" value="1"/>
</dbReference>
<organism evidence="5 6">
    <name type="scientific">Candidatus Nesterenkonia stercoripullorum</name>
    <dbReference type="NCBI Taxonomy" id="2838701"/>
    <lineage>
        <taxon>Bacteria</taxon>
        <taxon>Bacillati</taxon>
        <taxon>Actinomycetota</taxon>
        <taxon>Actinomycetes</taxon>
        <taxon>Micrococcales</taxon>
        <taxon>Micrococcaceae</taxon>
        <taxon>Nesterenkonia</taxon>
    </lineage>
</organism>
<dbReference type="AlphaFoldDB" id="A0A9D1UUS3"/>
<dbReference type="InterPro" id="IPR048647">
    <property type="entry name" value="RlmA_N"/>
</dbReference>
<evidence type="ECO:0000313" key="6">
    <source>
        <dbReference type="Proteomes" id="UP000824151"/>
    </source>
</evidence>
<dbReference type="EMBL" id="DXGD01000418">
    <property type="protein sequence ID" value="HIX00707.1"/>
    <property type="molecule type" value="Genomic_DNA"/>
</dbReference>
<dbReference type="InterPro" id="IPR050508">
    <property type="entry name" value="Methyltransf_Superfamily"/>
</dbReference>
<keyword evidence="5" id="KW-0808">Transferase</keyword>
<dbReference type="PANTHER" id="PTHR42912">
    <property type="entry name" value="METHYLTRANSFERASE"/>
    <property type="match status" value="1"/>
</dbReference>
<proteinExistence type="predicted"/>
<evidence type="ECO:0000259" key="4">
    <source>
        <dbReference type="Pfam" id="PF21302"/>
    </source>
</evidence>
<accession>A0A9D1UUS3</accession>
<reference evidence="5" key="2">
    <citation type="submission" date="2021-04" db="EMBL/GenBank/DDBJ databases">
        <authorList>
            <person name="Gilroy R."/>
        </authorList>
    </citation>
    <scope>NUCLEOTIDE SEQUENCE</scope>
    <source>
        <strain evidence="5">ChiHejej3B27-3195</strain>
    </source>
</reference>
<dbReference type="PIRSF" id="PIRSF018249">
    <property type="entry name" value="MyrA_prd"/>
    <property type="match status" value="1"/>
</dbReference>